<feature type="non-terminal residue" evidence="1">
    <location>
        <position position="1"/>
    </location>
</feature>
<evidence type="ECO:0000313" key="1">
    <source>
        <dbReference type="EMBL" id="KKL53077.1"/>
    </source>
</evidence>
<protein>
    <submittedName>
        <fullName evidence="1">Uncharacterized protein</fullName>
    </submittedName>
</protein>
<name>A0A0F9FPT8_9ZZZZ</name>
<accession>A0A0F9FPT8</accession>
<proteinExistence type="predicted"/>
<dbReference type="EMBL" id="LAZR01031662">
    <property type="protein sequence ID" value="KKL53077.1"/>
    <property type="molecule type" value="Genomic_DNA"/>
</dbReference>
<organism evidence="1">
    <name type="scientific">marine sediment metagenome</name>
    <dbReference type="NCBI Taxonomy" id="412755"/>
    <lineage>
        <taxon>unclassified sequences</taxon>
        <taxon>metagenomes</taxon>
        <taxon>ecological metagenomes</taxon>
    </lineage>
</organism>
<comment type="caution">
    <text evidence="1">The sequence shown here is derived from an EMBL/GenBank/DDBJ whole genome shotgun (WGS) entry which is preliminary data.</text>
</comment>
<sequence>ILLYLLWLVVGRYYKKNVFFNDICRKLLMNKVSDLYPFVLK</sequence>
<reference evidence="1" key="1">
    <citation type="journal article" date="2015" name="Nature">
        <title>Complex archaea that bridge the gap between prokaryotes and eukaryotes.</title>
        <authorList>
            <person name="Spang A."/>
            <person name="Saw J.H."/>
            <person name="Jorgensen S.L."/>
            <person name="Zaremba-Niedzwiedzka K."/>
            <person name="Martijn J."/>
            <person name="Lind A.E."/>
            <person name="van Eijk R."/>
            <person name="Schleper C."/>
            <person name="Guy L."/>
            <person name="Ettema T.J."/>
        </authorList>
    </citation>
    <scope>NUCLEOTIDE SEQUENCE</scope>
</reference>
<gene>
    <name evidence="1" type="ORF">LCGC14_2279040</name>
</gene>
<dbReference type="AlphaFoldDB" id="A0A0F9FPT8"/>